<organism evidence="1 2">
    <name type="scientific">Trachymyrmex septentrionalis</name>
    <dbReference type="NCBI Taxonomy" id="34720"/>
    <lineage>
        <taxon>Eukaryota</taxon>
        <taxon>Metazoa</taxon>
        <taxon>Ecdysozoa</taxon>
        <taxon>Arthropoda</taxon>
        <taxon>Hexapoda</taxon>
        <taxon>Insecta</taxon>
        <taxon>Pterygota</taxon>
        <taxon>Neoptera</taxon>
        <taxon>Endopterygota</taxon>
        <taxon>Hymenoptera</taxon>
        <taxon>Apocrita</taxon>
        <taxon>Aculeata</taxon>
        <taxon>Formicoidea</taxon>
        <taxon>Formicidae</taxon>
        <taxon>Myrmicinae</taxon>
        <taxon>Trachymyrmex</taxon>
    </lineage>
</organism>
<accession>A0A195FHW3</accession>
<gene>
    <name evidence="1" type="ORF">ALC56_05625</name>
</gene>
<keyword evidence="2" id="KW-1185">Reference proteome</keyword>
<proteinExistence type="predicted"/>
<reference evidence="1 2" key="1">
    <citation type="submission" date="2016-03" db="EMBL/GenBank/DDBJ databases">
        <title>Trachymyrmex septentrionalis WGS genome.</title>
        <authorList>
            <person name="Nygaard S."/>
            <person name="Hu H."/>
            <person name="Boomsma J."/>
            <person name="Zhang G."/>
        </authorList>
    </citation>
    <scope>NUCLEOTIDE SEQUENCE [LARGE SCALE GENOMIC DNA]</scope>
    <source>
        <strain evidence="1">Tsep2-gDNA-1</strain>
        <tissue evidence="1">Whole body</tissue>
    </source>
</reference>
<dbReference type="EMBL" id="KQ981560">
    <property type="protein sequence ID" value="KYN39857.1"/>
    <property type="molecule type" value="Genomic_DNA"/>
</dbReference>
<dbReference type="Proteomes" id="UP000078541">
    <property type="component" value="Unassembled WGS sequence"/>
</dbReference>
<name>A0A195FHW3_9HYME</name>
<protein>
    <submittedName>
        <fullName evidence="1">Uncharacterized protein</fullName>
    </submittedName>
</protein>
<dbReference type="AlphaFoldDB" id="A0A195FHW3"/>
<evidence type="ECO:0000313" key="1">
    <source>
        <dbReference type="EMBL" id="KYN39857.1"/>
    </source>
</evidence>
<sequence length="107" mass="12419">MTQVHRDDAVEREERRYDVATTLPSFPRRLITASRPAAGHGIPERNASFRVESVAKIKIEELYFHKIYFIYEIVNINHSQDNLPGVIKLKSKSTGEKWRRKSALLLI</sequence>
<evidence type="ECO:0000313" key="2">
    <source>
        <dbReference type="Proteomes" id="UP000078541"/>
    </source>
</evidence>